<dbReference type="Proteomes" id="UP001642260">
    <property type="component" value="Unassembled WGS sequence"/>
</dbReference>
<keyword evidence="2" id="KW-1185">Reference proteome</keyword>
<protein>
    <submittedName>
        <fullName evidence="1">Uncharacterized protein</fullName>
    </submittedName>
</protein>
<dbReference type="EMBL" id="CAKOAT010205154">
    <property type="protein sequence ID" value="CAH8355211.1"/>
    <property type="molecule type" value="Genomic_DNA"/>
</dbReference>
<evidence type="ECO:0000313" key="1">
    <source>
        <dbReference type="EMBL" id="CAH8355211.1"/>
    </source>
</evidence>
<comment type="caution">
    <text evidence="1">The sequence shown here is derived from an EMBL/GenBank/DDBJ whole genome shotgun (WGS) entry which is preliminary data.</text>
</comment>
<gene>
    <name evidence="1" type="ORF">ERUC_LOCUS20966</name>
</gene>
<dbReference type="AlphaFoldDB" id="A0ABC8KA62"/>
<proteinExistence type="predicted"/>
<feature type="non-terminal residue" evidence="1">
    <location>
        <position position="124"/>
    </location>
</feature>
<name>A0ABC8KA62_ERUVS</name>
<organism evidence="1 2">
    <name type="scientific">Eruca vesicaria subsp. sativa</name>
    <name type="common">Garden rocket</name>
    <name type="synonym">Eruca sativa</name>
    <dbReference type="NCBI Taxonomy" id="29727"/>
    <lineage>
        <taxon>Eukaryota</taxon>
        <taxon>Viridiplantae</taxon>
        <taxon>Streptophyta</taxon>
        <taxon>Embryophyta</taxon>
        <taxon>Tracheophyta</taxon>
        <taxon>Spermatophyta</taxon>
        <taxon>Magnoliopsida</taxon>
        <taxon>eudicotyledons</taxon>
        <taxon>Gunneridae</taxon>
        <taxon>Pentapetalae</taxon>
        <taxon>rosids</taxon>
        <taxon>malvids</taxon>
        <taxon>Brassicales</taxon>
        <taxon>Brassicaceae</taxon>
        <taxon>Brassiceae</taxon>
        <taxon>Eruca</taxon>
    </lineage>
</organism>
<accession>A0ABC8KA62</accession>
<sequence>MWQMRDMFTFWRSSPLIPSYKPSLVEENSLVYDSVLLDGAVISLKGLTYDRKQYVGIHFFFFLSMTVSRVHYPPKLHLDVVRAAIISIDLKLLQLFDHQDMAFVFLGHGFSARTPLYNSITNCG</sequence>
<evidence type="ECO:0000313" key="2">
    <source>
        <dbReference type="Proteomes" id="UP001642260"/>
    </source>
</evidence>
<reference evidence="1 2" key="1">
    <citation type="submission" date="2022-03" db="EMBL/GenBank/DDBJ databases">
        <authorList>
            <person name="Macdonald S."/>
            <person name="Ahmed S."/>
            <person name="Newling K."/>
        </authorList>
    </citation>
    <scope>NUCLEOTIDE SEQUENCE [LARGE SCALE GENOMIC DNA]</scope>
</reference>